<dbReference type="Gene3D" id="2.60.120.620">
    <property type="entry name" value="q2cbj1_9rhob like domain"/>
    <property type="match status" value="1"/>
</dbReference>
<keyword evidence="4" id="KW-0238">DNA-binding</keyword>
<keyword evidence="3" id="KW-0805">Transcription regulation</keyword>
<name>A0A438NHY4_EXOME</name>
<evidence type="ECO:0000256" key="7">
    <source>
        <dbReference type="SAM" id="MobiDB-lite"/>
    </source>
</evidence>
<evidence type="ECO:0000313" key="9">
    <source>
        <dbReference type="EMBL" id="RVX75334.1"/>
    </source>
</evidence>
<evidence type="ECO:0000313" key="10">
    <source>
        <dbReference type="Proteomes" id="UP000288859"/>
    </source>
</evidence>
<dbReference type="GO" id="GO:0008270">
    <property type="term" value="F:zinc ion binding"/>
    <property type="evidence" value="ECO:0007669"/>
    <property type="project" value="InterPro"/>
</dbReference>
<dbReference type="SUPFAM" id="SSF57701">
    <property type="entry name" value="Zn2/Cys6 DNA-binding domain"/>
    <property type="match status" value="1"/>
</dbReference>
<accession>A0A438NHY4</accession>
<feature type="compositionally biased region" description="Basic and acidic residues" evidence="7">
    <location>
        <begin position="717"/>
        <end position="762"/>
    </location>
</feature>
<protein>
    <recommendedName>
        <fullName evidence="8">Zn(2)-C6 fungal-type domain-containing protein</fullName>
    </recommendedName>
</protein>
<dbReference type="PANTHER" id="PTHR36206:SF13">
    <property type="entry name" value="TRANSCRIPTIONAL REGULATORY PROTEIN MOC3"/>
    <property type="match status" value="1"/>
</dbReference>
<evidence type="ECO:0000256" key="4">
    <source>
        <dbReference type="ARBA" id="ARBA00023125"/>
    </source>
</evidence>
<dbReference type="VEuPathDB" id="FungiDB:PV10_00174"/>
<evidence type="ECO:0000259" key="8">
    <source>
        <dbReference type="PROSITE" id="PS50048"/>
    </source>
</evidence>
<keyword evidence="6" id="KW-0539">Nucleus</keyword>
<evidence type="ECO:0000256" key="5">
    <source>
        <dbReference type="ARBA" id="ARBA00023163"/>
    </source>
</evidence>
<dbReference type="GO" id="GO:0003677">
    <property type="term" value="F:DNA binding"/>
    <property type="evidence" value="ECO:0007669"/>
    <property type="project" value="UniProtKB-KW"/>
</dbReference>
<feature type="region of interest" description="Disordered" evidence="7">
    <location>
        <begin position="699"/>
        <end position="804"/>
    </location>
</feature>
<evidence type="ECO:0000256" key="6">
    <source>
        <dbReference type="ARBA" id="ARBA00023242"/>
    </source>
</evidence>
<keyword evidence="5" id="KW-0804">Transcription</keyword>
<dbReference type="PROSITE" id="PS50048">
    <property type="entry name" value="ZN2_CY6_FUNGAL_2"/>
    <property type="match status" value="1"/>
</dbReference>
<dbReference type="SMART" id="SM00066">
    <property type="entry name" value="GAL4"/>
    <property type="match status" value="1"/>
</dbReference>
<dbReference type="Proteomes" id="UP000288859">
    <property type="component" value="Unassembled WGS sequence"/>
</dbReference>
<dbReference type="Gene3D" id="4.10.240.10">
    <property type="entry name" value="Zn(2)-C6 fungal-type DNA-binding domain"/>
    <property type="match status" value="1"/>
</dbReference>
<dbReference type="CDD" id="cd00067">
    <property type="entry name" value="GAL4"/>
    <property type="match status" value="1"/>
</dbReference>
<feature type="domain" description="Zn(2)-C6 fungal-type" evidence="8">
    <location>
        <begin position="41"/>
        <end position="69"/>
    </location>
</feature>
<dbReference type="AlphaFoldDB" id="A0A438NHY4"/>
<keyword evidence="1" id="KW-0479">Metal-binding</keyword>
<dbReference type="PROSITE" id="PS00463">
    <property type="entry name" value="ZN2_CY6_FUNGAL_1"/>
    <property type="match status" value="1"/>
</dbReference>
<gene>
    <name evidence="9" type="ORF">B0A52_00687</name>
</gene>
<dbReference type="InterPro" id="IPR021858">
    <property type="entry name" value="Fun_TF"/>
</dbReference>
<comment type="caution">
    <text evidence="9">The sequence shown here is derived from an EMBL/GenBank/DDBJ whole genome shotgun (WGS) entry which is preliminary data.</text>
</comment>
<evidence type="ECO:0000256" key="3">
    <source>
        <dbReference type="ARBA" id="ARBA00023015"/>
    </source>
</evidence>
<dbReference type="Pfam" id="PF05721">
    <property type="entry name" value="PhyH"/>
    <property type="match status" value="1"/>
</dbReference>
<dbReference type="VEuPathDB" id="FungiDB:PV10_00173"/>
<feature type="compositionally biased region" description="Polar residues" evidence="7">
    <location>
        <begin position="13"/>
        <end position="26"/>
    </location>
</feature>
<evidence type="ECO:0000256" key="1">
    <source>
        <dbReference type="ARBA" id="ARBA00022723"/>
    </source>
</evidence>
<proteinExistence type="predicted"/>
<dbReference type="InterPro" id="IPR052360">
    <property type="entry name" value="Transcr_Regulatory_Proteins"/>
</dbReference>
<dbReference type="GO" id="GO:0000981">
    <property type="term" value="F:DNA-binding transcription factor activity, RNA polymerase II-specific"/>
    <property type="evidence" value="ECO:0007669"/>
    <property type="project" value="InterPro"/>
</dbReference>
<dbReference type="OrthoDB" id="445007at2759"/>
<feature type="compositionally biased region" description="Polar residues" evidence="7">
    <location>
        <begin position="776"/>
        <end position="786"/>
    </location>
</feature>
<dbReference type="Pfam" id="PF11951">
    <property type="entry name" value="Fungal_trans_2"/>
    <property type="match status" value="1"/>
</dbReference>
<keyword evidence="2" id="KW-0862">Zinc</keyword>
<organism evidence="9 10">
    <name type="scientific">Exophiala mesophila</name>
    <name type="common">Black yeast-like fungus</name>
    <dbReference type="NCBI Taxonomy" id="212818"/>
    <lineage>
        <taxon>Eukaryota</taxon>
        <taxon>Fungi</taxon>
        <taxon>Dikarya</taxon>
        <taxon>Ascomycota</taxon>
        <taxon>Pezizomycotina</taxon>
        <taxon>Eurotiomycetes</taxon>
        <taxon>Chaetothyriomycetidae</taxon>
        <taxon>Chaetothyriales</taxon>
        <taxon>Herpotrichiellaceae</taxon>
        <taxon>Exophiala</taxon>
    </lineage>
</organism>
<dbReference type="InterPro" id="IPR036864">
    <property type="entry name" value="Zn2-C6_fun-type_DNA-bd_sf"/>
</dbReference>
<dbReference type="VEuPathDB" id="FungiDB:PV10_00171"/>
<dbReference type="Pfam" id="PF00172">
    <property type="entry name" value="Zn_clus"/>
    <property type="match status" value="1"/>
</dbReference>
<dbReference type="InterPro" id="IPR001138">
    <property type="entry name" value="Zn2Cys6_DnaBD"/>
</dbReference>
<feature type="region of interest" description="Disordered" evidence="7">
    <location>
        <begin position="1"/>
        <end position="35"/>
    </location>
</feature>
<reference evidence="9 10" key="1">
    <citation type="submission" date="2017-03" db="EMBL/GenBank/DDBJ databases">
        <title>Genomes of endolithic fungi from Antarctica.</title>
        <authorList>
            <person name="Coleine C."/>
            <person name="Masonjones S."/>
            <person name="Stajich J.E."/>
        </authorList>
    </citation>
    <scope>NUCLEOTIDE SEQUENCE [LARGE SCALE GENOMIC DNA]</scope>
    <source>
        <strain evidence="9 10">CCFEE 6314</strain>
    </source>
</reference>
<dbReference type="SUPFAM" id="SSF51197">
    <property type="entry name" value="Clavaminate synthase-like"/>
    <property type="match status" value="1"/>
</dbReference>
<evidence type="ECO:0000256" key="2">
    <source>
        <dbReference type="ARBA" id="ARBA00022833"/>
    </source>
</evidence>
<dbReference type="InterPro" id="IPR008775">
    <property type="entry name" value="Phytyl_CoA_dOase-like"/>
</dbReference>
<dbReference type="PANTHER" id="PTHR36206">
    <property type="entry name" value="ASPERCRYPTIN BIOSYNTHESIS CLUSTER-SPECIFIC TRANSCRIPTION REGULATOR ATNN-RELATED"/>
    <property type="match status" value="1"/>
</dbReference>
<sequence>MSSDKTSGDAALDTNTAHDLSVQPVTSKPRRKRHAPKVRSGCVTCKQRRIKCDETKPVCKRCAVSDRECAGYQVPKALVFGLVNDKEEQWSFYYFRDRTSAEILTFMDHRFWNTLVIQAGHVRPIVRHALMAIGSWHEAVDHENDARRRDRQQFALQQYNKAIGCALKADGQGEIDELLLAIILFAFFDNIRGEWATALTHLQSGRRIMSNANKTARQVESSRSWSSTVQRHVAPIFDSVHQAVACSMPLLSRCLPSDGVALPSKLKSLRDARYHLHEILHTVSEKLDDTYEHFPWPTSDTKTILEGRQVLGQWHDKFQTYLSQAKRHCLCSGTSSTCHFELGMYHIQMQYLFGRLRLECEPFREEMSFDALNHRFEELVPIGELFLQAMGRLDAVGAQQCIGFGVDYIGVMSMVALRCRDPRIRREAGDVVRRGYAVTKHPAHLYVPELCGYVTQLEEMKATVPSPQHCSQIPNTARVHIVSSNLFIWDEANQVYDICHDLMEATMVKIRVIRSGIDPATQELETHWFDRLSENIVVHSDSAKMPKVILGFFPQTIGKDSKLWRVLGGTGFPVYLEKADVIHLCRCQTCTVKPALLQDAEVIRRLDGNCDRSTTVTEDYSSLTLHYTTTSQTDTESIVKHSNNAMPTILTPQGWVKVAAPAPRRRTVAIDPVEALKGPLAYFSCKRAPPKVIPGAVVGGSGAKRSPEAYPYDLDASPERLRAQGRARSDGDAQIRIGEYAKENQEDQAKEGTDDDPTDHTRGKPRIIMIGGALSKPSSPLEQNMAPSRVSPEPTPSEPPAGLTQKQIASFWRDGYLIIPSYLSKGTCDSLLSKTNQLLHEFPLQDHPMTRFSTGTGSGNTASAKHVGDDYFLSSGDKVRFFFEEDAFDPDTGKLTKPKERAINKIGHNLHGLEPEFGQISHQGEIGRRNAAIARDLGYRDPRLLQSMVICKQPEIGGAVPPHQDSTFLYTDRPSAVGFWIALEDATVENGCLSFAPGSHRRAPIKERFVRDKEGNGTTFEPTPEDARWPRGLQVEDPAEPSKQEEYTLGEVTAGTLVLIHGNILHKSEKNLSQKGRIIYTFHLIEGEEHYDDKNWLQIPGGSAQFTKLDGKS</sequence>
<dbReference type="EMBL" id="NAJM01000002">
    <property type="protein sequence ID" value="RVX75334.1"/>
    <property type="molecule type" value="Genomic_DNA"/>
</dbReference>